<proteinExistence type="predicted"/>
<gene>
    <name evidence="1" type="ORF">IPJ48_10870</name>
</gene>
<comment type="caution">
    <text evidence="1">The sequence shown here is derived from an EMBL/GenBank/DDBJ whole genome shotgun (WGS) entry which is preliminary data.</text>
</comment>
<accession>A0A9D7FD96</accession>
<evidence type="ECO:0000313" key="1">
    <source>
        <dbReference type="EMBL" id="MBK7423552.1"/>
    </source>
</evidence>
<dbReference type="EMBL" id="JADJNC010000015">
    <property type="protein sequence ID" value="MBK7423552.1"/>
    <property type="molecule type" value="Genomic_DNA"/>
</dbReference>
<dbReference type="Proteomes" id="UP000886602">
    <property type="component" value="Unassembled WGS sequence"/>
</dbReference>
<name>A0A9D7FD96_9RHOO</name>
<reference evidence="1" key="1">
    <citation type="submission" date="2020-10" db="EMBL/GenBank/DDBJ databases">
        <title>Connecting structure to function with the recovery of over 1000 high-quality activated sludge metagenome-assembled genomes encoding full-length rRNA genes using long-read sequencing.</title>
        <authorList>
            <person name="Singleton C.M."/>
            <person name="Petriglieri F."/>
            <person name="Kristensen J.M."/>
            <person name="Kirkegaard R.H."/>
            <person name="Michaelsen T.Y."/>
            <person name="Andersen M.H."/>
            <person name="Karst S.M."/>
            <person name="Dueholm M.S."/>
            <person name="Nielsen P.H."/>
            <person name="Albertsen M."/>
        </authorList>
    </citation>
    <scope>NUCLEOTIDE SEQUENCE</scope>
    <source>
        <strain evidence="1">EsbW_18-Q3-R4-48_MAXAC.044</strain>
    </source>
</reference>
<evidence type="ECO:0000313" key="2">
    <source>
        <dbReference type="Proteomes" id="UP000886602"/>
    </source>
</evidence>
<organism evidence="1 2">
    <name type="scientific">Candidatus Propionivibrio dominans</name>
    <dbReference type="NCBI Taxonomy" id="2954373"/>
    <lineage>
        <taxon>Bacteria</taxon>
        <taxon>Pseudomonadati</taxon>
        <taxon>Pseudomonadota</taxon>
        <taxon>Betaproteobacteria</taxon>
        <taxon>Rhodocyclales</taxon>
        <taxon>Rhodocyclaceae</taxon>
        <taxon>Propionivibrio</taxon>
    </lineage>
</organism>
<sequence length="143" mass="15652">MNGSLLTTRASHSVDDAQPVWVGIACAGASRLAVWCSKTGCRIEDLRTTRRATRARRAINLVITWRIILMTLLGRPARTSRRVLLTEIEVTVLNAFARQNRSSRRPTARCGAAGGPLGRLSRLATMIRPRAPDHVAGLRGPCK</sequence>
<dbReference type="AlphaFoldDB" id="A0A9D7FD96"/>
<protein>
    <submittedName>
        <fullName evidence="1">Uncharacterized protein</fullName>
    </submittedName>
</protein>